<dbReference type="AlphaFoldDB" id="A0A6S6U324"/>
<name>A0A6S6U324_9GAMM</name>
<evidence type="ECO:0000256" key="1">
    <source>
        <dbReference type="ARBA" id="ARBA00023125"/>
    </source>
</evidence>
<feature type="region of interest" description="Disordered" evidence="3">
    <location>
        <begin position="105"/>
        <end position="128"/>
    </location>
</feature>
<dbReference type="SUPFAM" id="SSF50249">
    <property type="entry name" value="Nucleic acid-binding proteins"/>
    <property type="match status" value="1"/>
</dbReference>
<evidence type="ECO:0000256" key="3">
    <source>
        <dbReference type="SAM" id="MobiDB-lite"/>
    </source>
</evidence>
<reference evidence="4" key="1">
    <citation type="submission" date="2020-01" db="EMBL/GenBank/DDBJ databases">
        <authorList>
            <person name="Meier V. D."/>
            <person name="Meier V D."/>
        </authorList>
    </citation>
    <scope>NUCLEOTIDE SEQUENCE</scope>
    <source>
        <strain evidence="4">HLG_WM_MAG_08</strain>
    </source>
</reference>
<organism evidence="4">
    <name type="scientific">uncultured Thiotrichaceae bacterium</name>
    <dbReference type="NCBI Taxonomy" id="298394"/>
    <lineage>
        <taxon>Bacteria</taxon>
        <taxon>Pseudomonadati</taxon>
        <taxon>Pseudomonadota</taxon>
        <taxon>Gammaproteobacteria</taxon>
        <taxon>Thiotrichales</taxon>
        <taxon>Thiotrichaceae</taxon>
        <taxon>environmental samples</taxon>
    </lineage>
</organism>
<proteinExistence type="predicted"/>
<evidence type="ECO:0008006" key="5">
    <source>
        <dbReference type="Google" id="ProtNLM"/>
    </source>
</evidence>
<protein>
    <recommendedName>
        <fullName evidence="5">Single-stranded DNA-binding protein</fullName>
    </recommendedName>
</protein>
<feature type="compositionally biased region" description="Acidic residues" evidence="3">
    <location>
        <begin position="119"/>
        <end position="128"/>
    </location>
</feature>
<dbReference type="Gene3D" id="2.40.50.140">
    <property type="entry name" value="Nucleic acid-binding proteins"/>
    <property type="match status" value="1"/>
</dbReference>
<dbReference type="GO" id="GO:0003697">
    <property type="term" value="F:single-stranded DNA binding"/>
    <property type="evidence" value="ECO:0007669"/>
    <property type="project" value="InterPro"/>
</dbReference>
<evidence type="ECO:0000256" key="2">
    <source>
        <dbReference type="PROSITE-ProRule" id="PRU00252"/>
    </source>
</evidence>
<keyword evidence="1 2" id="KW-0238">DNA-binding</keyword>
<dbReference type="EMBL" id="CACVAV010000364">
    <property type="protein sequence ID" value="CAA6823640.1"/>
    <property type="molecule type" value="Genomic_DNA"/>
</dbReference>
<dbReference type="InterPro" id="IPR000424">
    <property type="entry name" value="Primosome_PriB/ssb"/>
</dbReference>
<dbReference type="InterPro" id="IPR012340">
    <property type="entry name" value="NA-bd_OB-fold"/>
</dbReference>
<dbReference type="PROSITE" id="PS50935">
    <property type="entry name" value="SSB"/>
    <property type="match status" value="1"/>
</dbReference>
<evidence type="ECO:0000313" key="4">
    <source>
        <dbReference type="EMBL" id="CAA6823640.1"/>
    </source>
</evidence>
<gene>
    <name evidence="4" type="ORF">HELGO_WM23825</name>
</gene>
<dbReference type="Pfam" id="PF00436">
    <property type="entry name" value="SSB"/>
    <property type="match status" value="1"/>
</dbReference>
<dbReference type="CDD" id="cd04496">
    <property type="entry name" value="SSB_OBF"/>
    <property type="match status" value="1"/>
</dbReference>
<sequence length="128" mass="14204">MSFQVLITGKLTQNPQLKTSKNGNPYVWMLLSVPTEQERTSASVLGFDSRVIEVIEKLSNGDEIAVTGTANINQWEKDDGTVRVSLNVIASQVMTMYQHRKKKKRFVEESPAPVATGEEGFDDDISSV</sequence>
<accession>A0A6S6U324</accession>